<dbReference type="AlphaFoldDB" id="A0A0D6ESU9"/>
<protein>
    <submittedName>
        <fullName evidence="1">SPOSA6832_04735-mRNA-1:cds</fullName>
    </submittedName>
</protein>
<name>A0A0D6ESU9_SPOSA</name>
<dbReference type="OrthoDB" id="46529at2759"/>
<evidence type="ECO:0000313" key="1">
    <source>
        <dbReference type="EMBL" id="CEQ42861.1"/>
    </source>
</evidence>
<gene>
    <name evidence="1" type="primary">SPOSA6832_04735</name>
</gene>
<dbReference type="Gene3D" id="3.10.129.10">
    <property type="entry name" value="Hotdog Thioesterase"/>
    <property type="match status" value="1"/>
</dbReference>
<evidence type="ECO:0000313" key="2">
    <source>
        <dbReference type="Proteomes" id="UP000243876"/>
    </source>
</evidence>
<sequence>MKILDAKPGKVSAEMEVKRHQGRTLAFTRIELESAKTGKLLAFGSHTKFIADALKSPKNIKLSEDGETIVEGTMPEGKELKN</sequence>
<proteinExistence type="predicted"/>
<dbReference type="Proteomes" id="UP000243876">
    <property type="component" value="Unassembled WGS sequence"/>
</dbReference>
<dbReference type="EMBL" id="CENE01000038">
    <property type="protein sequence ID" value="CEQ42861.1"/>
    <property type="molecule type" value="Genomic_DNA"/>
</dbReference>
<accession>A0A0D6ESU9</accession>
<reference evidence="2" key="1">
    <citation type="submission" date="2015-02" db="EMBL/GenBank/DDBJ databases">
        <authorList>
            <person name="Gon?alves P."/>
        </authorList>
    </citation>
    <scope>NUCLEOTIDE SEQUENCE [LARGE SCALE GENOMIC DNA]</scope>
</reference>
<organism evidence="1 2">
    <name type="scientific">Sporidiobolus salmonicolor</name>
    <name type="common">Yeast-like fungus</name>
    <name type="synonym">Sporobolomyces salmonicolor</name>
    <dbReference type="NCBI Taxonomy" id="5005"/>
    <lineage>
        <taxon>Eukaryota</taxon>
        <taxon>Fungi</taxon>
        <taxon>Dikarya</taxon>
        <taxon>Basidiomycota</taxon>
        <taxon>Pucciniomycotina</taxon>
        <taxon>Microbotryomycetes</taxon>
        <taxon>Sporidiobolales</taxon>
        <taxon>Sporidiobolaceae</taxon>
        <taxon>Sporobolomyces</taxon>
    </lineage>
</organism>
<keyword evidence="2" id="KW-1185">Reference proteome</keyword>
<feature type="non-terminal residue" evidence="1">
    <location>
        <position position="82"/>
    </location>
</feature>